<sequence>MTMASDYKPNSLAIKILRLFLVNRDLIIGADRLANMFNTSPTQVRQTLAPAVGRHILRKELDDLTGEQDYAAGRSLGEMAHLQPTAQEQVQGTQEATAQQTAEAPPPSRAAADADQVDTELAAIINYGLQGSRIDLDDLQLSDIPVPTGRAGAVSRYDGHFREALESGRAITMPPVYVKTVANAARSWARRHAPKHQVRSCGRLTGCHFGAIWITESKRKGKS</sequence>
<comment type="caution">
    <text evidence="2">The sequence shown here is derived from an EMBL/GenBank/DDBJ whole genome shotgun (WGS) entry which is preliminary data.</text>
</comment>
<organism evidence="2 3">
    <name type="scientific">Malikia spinosa</name>
    <dbReference type="NCBI Taxonomy" id="86180"/>
    <lineage>
        <taxon>Bacteria</taxon>
        <taxon>Pseudomonadati</taxon>
        <taxon>Pseudomonadota</taxon>
        <taxon>Betaproteobacteria</taxon>
        <taxon>Burkholderiales</taxon>
        <taxon>Comamonadaceae</taxon>
        <taxon>Malikia</taxon>
    </lineage>
</organism>
<gene>
    <name evidence="2" type="ORF">C6P61_09595</name>
</gene>
<dbReference type="EMBL" id="PVLR01000024">
    <property type="protein sequence ID" value="PRD68745.1"/>
    <property type="molecule type" value="Genomic_DNA"/>
</dbReference>
<evidence type="ECO:0000313" key="3">
    <source>
        <dbReference type="Proteomes" id="UP000238326"/>
    </source>
</evidence>
<name>A0A2S9KEE3_9BURK</name>
<accession>A0A2S9KEE3</accession>
<keyword evidence="3" id="KW-1185">Reference proteome</keyword>
<feature type="compositionally biased region" description="Low complexity" evidence="1">
    <location>
        <begin position="85"/>
        <end position="114"/>
    </location>
</feature>
<dbReference type="Proteomes" id="UP000238326">
    <property type="component" value="Unassembled WGS sequence"/>
</dbReference>
<protein>
    <submittedName>
        <fullName evidence="2">Uncharacterized protein</fullName>
    </submittedName>
</protein>
<dbReference type="AlphaFoldDB" id="A0A2S9KEE3"/>
<proteinExistence type="predicted"/>
<evidence type="ECO:0000256" key="1">
    <source>
        <dbReference type="SAM" id="MobiDB-lite"/>
    </source>
</evidence>
<feature type="region of interest" description="Disordered" evidence="1">
    <location>
        <begin position="85"/>
        <end position="115"/>
    </location>
</feature>
<evidence type="ECO:0000313" key="2">
    <source>
        <dbReference type="EMBL" id="PRD68745.1"/>
    </source>
</evidence>
<reference evidence="2 3" key="1">
    <citation type="submission" date="2018-03" db="EMBL/GenBank/DDBJ databases">
        <title>Comparative genomics illustrates the genes involved in a hyperalkaliphilic mechanisms of Serpentinomonas isolated from highly-alkaline calcium-rich serpentinized springs.</title>
        <authorList>
            <person name="Suzuki S."/>
            <person name="Ishii S."/>
            <person name="Walworth N."/>
            <person name="Bird L."/>
            <person name="Kuenen J.G."/>
            <person name="Nealson K.H."/>
        </authorList>
    </citation>
    <scope>NUCLEOTIDE SEQUENCE [LARGE SCALE GENOMIC DNA]</scope>
    <source>
        <strain evidence="2 3">83</strain>
    </source>
</reference>